<feature type="domain" description="Protein SirB1 N-terminal" evidence="2">
    <location>
        <begin position="38"/>
        <end position="146"/>
    </location>
</feature>
<comment type="caution">
    <text evidence="3">The sequence shown here is derived from an EMBL/GenBank/DDBJ whole genome shotgun (WGS) entry which is preliminary data.</text>
</comment>
<dbReference type="OrthoDB" id="232498at2"/>
<evidence type="ECO:0000256" key="1">
    <source>
        <dbReference type="ARBA" id="ARBA00007100"/>
    </source>
</evidence>
<dbReference type="EMBL" id="MWPV01000001">
    <property type="protein sequence ID" value="OUL59550.1"/>
    <property type="molecule type" value="Genomic_DNA"/>
</dbReference>
<evidence type="ECO:0000313" key="4">
    <source>
        <dbReference type="Proteomes" id="UP000194841"/>
    </source>
</evidence>
<organism evidence="3 4">
    <name type="scientific">Pseudoalteromonas ulvae</name>
    <dbReference type="NCBI Taxonomy" id="107327"/>
    <lineage>
        <taxon>Bacteria</taxon>
        <taxon>Pseudomonadati</taxon>
        <taxon>Pseudomonadota</taxon>
        <taxon>Gammaproteobacteria</taxon>
        <taxon>Alteromonadales</taxon>
        <taxon>Pseudoalteromonadaceae</taxon>
        <taxon>Pseudoalteromonas</taxon>
    </lineage>
</organism>
<accession>A0A244CV95</accession>
<sequence>MSDIWLDEHEDEYLTPIYSCLKVERHWQPECDLSVSLDTLDTLVAQAITVSHSFPNTDEALNGVVDLFYGEWAFSGTNQAIAESKLNTISYALGYRTGSSFALAMILNYVLTETGFASEIVVEDGELVIHVICSDQEGYFIDPVSGHQTWYVKPENGSDEETSDYFQHIPPDDLVKLFVGHQKWAFISEKRYADALNCVEFLMELIGDDPYERRDRGYLLRQLDCHNIARDDFEFFVSECPDDPATELIQHQLEEMEYQHNTLH</sequence>
<dbReference type="InterPro" id="IPR032698">
    <property type="entry name" value="SirB1_N"/>
</dbReference>
<proteinExistence type="inferred from homology"/>
<dbReference type="RefSeq" id="WP_086742940.1">
    <property type="nucleotide sequence ID" value="NZ_MWPV01000001.1"/>
</dbReference>
<name>A0A244CV95_PSEDV</name>
<protein>
    <recommendedName>
        <fullName evidence="2">Protein SirB1 N-terminal domain-containing protein</fullName>
    </recommendedName>
</protein>
<dbReference type="Pfam" id="PF13369">
    <property type="entry name" value="Transglut_core2"/>
    <property type="match status" value="1"/>
</dbReference>
<reference evidence="3 4" key="1">
    <citation type="submission" date="2017-02" db="EMBL/GenBank/DDBJ databases">
        <title>Pseudoalteromonas ulvae TC14 Genome.</title>
        <authorList>
            <person name="Molmeret M."/>
        </authorList>
    </citation>
    <scope>NUCLEOTIDE SEQUENCE [LARGE SCALE GENOMIC DNA]</scope>
    <source>
        <strain evidence="3">TC14</strain>
    </source>
</reference>
<dbReference type="AlphaFoldDB" id="A0A244CV95"/>
<dbReference type="Proteomes" id="UP000194841">
    <property type="component" value="Unassembled WGS sequence"/>
</dbReference>
<comment type="similarity">
    <text evidence="1">Belongs to the UPF0162 family.</text>
</comment>
<keyword evidence="4" id="KW-1185">Reference proteome</keyword>
<evidence type="ECO:0000259" key="2">
    <source>
        <dbReference type="Pfam" id="PF13369"/>
    </source>
</evidence>
<dbReference type="Pfam" id="PF13371">
    <property type="entry name" value="TPR_9"/>
    <property type="match status" value="1"/>
</dbReference>
<evidence type="ECO:0000313" key="3">
    <source>
        <dbReference type="EMBL" id="OUL59550.1"/>
    </source>
</evidence>
<gene>
    <name evidence="3" type="ORF">B1199_04650</name>
</gene>